<organism evidence="3 4">
    <name type="scientific">Streptomyces triticirhizae</name>
    <dbReference type="NCBI Taxonomy" id="2483353"/>
    <lineage>
        <taxon>Bacteria</taxon>
        <taxon>Bacillati</taxon>
        <taxon>Actinomycetota</taxon>
        <taxon>Actinomycetes</taxon>
        <taxon>Kitasatosporales</taxon>
        <taxon>Streptomycetaceae</taxon>
        <taxon>Streptomyces</taxon>
    </lineage>
</organism>
<dbReference type="InterPro" id="IPR050272">
    <property type="entry name" value="Isochorismatase-like_hydrls"/>
</dbReference>
<name>A0A3M2M6A2_9ACTN</name>
<dbReference type="InterPro" id="IPR036380">
    <property type="entry name" value="Isochorismatase-like_sf"/>
</dbReference>
<dbReference type="InterPro" id="IPR000868">
    <property type="entry name" value="Isochorismatase-like_dom"/>
</dbReference>
<dbReference type="Proteomes" id="UP000278673">
    <property type="component" value="Unassembled WGS sequence"/>
</dbReference>
<reference evidence="3 4" key="1">
    <citation type="submission" date="2018-10" db="EMBL/GenBank/DDBJ databases">
        <title>Isolation, diversity and antifungal activity of actinobacteria from wheat.</title>
        <authorList>
            <person name="Han C."/>
        </authorList>
    </citation>
    <scope>NUCLEOTIDE SEQUENCE [LARGE SCALE GENOMIC DNA]</scope>
    <source>
        <strain evidence="3 4">NEAU-YY642</strain>
    </source>
</reference>
<evidence type="ECO:0000313" key="3">
    <source>
        <dbReference type="EMBL" id="RMI44999.1"/>
    </source>
</evidence>
<dbReference type="EMBL" id="RFFJ01000011">
    <property type="protein sequence ID" value="RMI44999.1"/>
    <property type="molecule type" value="Genomic_DNA"/>
</dbReference>
<dbReference type="PANTHER" id="PTHR43540">
    <property type="entry name" value="PEROXYUREIDOACRYLATE/UREIDOACRYLATE AMIDOHYDROLASE-RELATED"/>
    <property type="match status" value="1"/>
</dbReference>
<keyword evidence="4" id="KW-1185">Reference proteome</keyword>
<dbReference type="PANTHER" id="PTHR43540:SF1">
    <property type="entry name" value="ISOCHORISMATASE HYDROLASE"/>
    <property type="match status" value="1"/>
</dbReference>
<protein>
    <submittedName>
        <fullName evidence="3">Cysteine hydrolase</fullName>
    </submittedName>
</protein>
<accession>A0A3M2M6A2</accession>
<dbReference type="AlphaFoldDB" id="A0A3M2M6A2"/>
<proteinExistence type="predicted"/>
<dbReference type="CDD" id="cd00431">
    <property type="entry name" value="cysteine_hydrolases"/>
    <property type="match status" value="1"/>
</dbReference>
<dbReference type="GO" id="GO:0016787">
    <property type="term" value="F:hydrolase activity"/>
    <property type="evidence" value="ECO:0007669"/>
    <property type="project" value="UniProtKB-KW"/>
</dbReference>
<feature type="domain" description="Isochorismatase-like" evidence="2">
    <location>
        <begin position="5"/>
        <end position="170"/>
    </location>
</feature>
<dbReference type="Gene3D" id="3.40.50.850">
    <property type="entry name" value="Isochorismatase-like"/>
    <property type="match status" value="1"/>
</dbReference>
<dbReference type="Pfam" id="PF00857">
    <property type="entry name" value="Isochorismatase"/>
    <property type="match status" value="1"/>
</dbReference>
<evidence type="ECO:0000256" key="1">
    <source>
        <dbReference type="ARBA" id="ARBA00022801"/>
    </source>
</evidence>
<dbReference type="SUPFAM" id="SSF52499">
    <property type="entry name" value="Isochorismatase-like hydrolases"/>
    <property type="match status" value="1"/>
</dbReference>
<sequence>MTGGTALALVDLQNDFCAGSVAAERRVDDPTPLSAVVENAARAVTLARAAGTEVLFVRFLGDPAHQGPSWRRRDLAQGRPASCVEGGWGAEFTGVAPGAGERVFTKRACFDAFLAEGFEAHLRARGVRRLVMAGLFADVCVDSTARTAFQKGFDITVLSDCTTSLHLPYSEVLRFMARFYGARIVEHRDPSWRAAAEEE</sequence>
<comment type="caution">
    <text evidence="3">The sequence shown here is derived from an EMBL/GenBank/DDBJ whole genome shotgun (WGS) entry which is preliminary data.</text>
</comment>
<keyword evidence="1 3" id="KW-0378">Hydrolase</keyword>
<dbReference type="RefSeq" id="WP_122182419.1">
    <property type="nucleotide sequence ID" value="NZ_RFFJ01000011.1"/>
</dbReference>
<evidence type="ECO:0000259" key="2">
    <source>
        <dbReference type="Pfam" id="PF00857"/>
    </source>
</evidence>
<gene>
    <name evidence="3" type="ORF">EBN88_04200</name>
</gene>
<evidence type="ECO:0000313" key="4">
    <source>
        <dbReference type="Proteomes" id="UP000278673"/>
    </source>
</evidence>